<accession>A0A5D4TWS6</accession>
<reference evidence="1 2" key="1">
    <citation type="submission" date="2019-08" db="EMBL/GenBank/DDBJ databases">
        <title>Bacillus genomes from the desert of Cuatro Cienegas, Coahuila.</title>
        <authorList>
            <person name="Olmedo-Alvarez G."/>
        </authorList>
    </citation>
    <scope>NUCLEOTIDE SEQUENCE [LARGE SCALE GENOMIC DNA]</scope>
    <source>
        <strain evidence="1 2">CH87b_3T</strain>
    </source>
</reference>
<gene>
    <name evidence="1" type="ORF">FZC85_21240</name>
</gene>
<evidence type="ECO:0000313" key="2">
    <source>
        <dbReference type="Proteomes" id="UP000324269"/>
    </source>
</evidence>
<comment type="caution">
    <text evidence="1">The sequence shown here is derived from an EMBL/GenBank/DDBJ whole genome shotgun (WGS) entry which is preliminary data.</text>
</comment>
<organism evidence="1 2">
    <name type="scientific">Rossellomorea aquimaris</name>
    <dbReference type="NCBI Taxonomy" id="189382"/>
    <lineage>
        <taxon>Bacteria</taxon>
        <taxon>Bacillati</taxon>
        <taxon>Bacillota</taxon>
        <taxon>Bacilli</taxon>
        <taxon>Bacillales</taxon>
        <taxon>Bacillaceae</taxon>
        <taxon>Rossellomorea</taxon>
    </lineage>
</organism>
<evidence type="ECO:0000313" key="1">
    <source>
        <dbReference type="EMBL" id="TYS79581.1"/>
    </source>
</evidence>
<dbReference type="AlphaFoldDB" id="A0A5D4TWS6"/>
<dbReference type="RefSeq" id="WP_148971092.1">
    <property type="nucleotide sequence ID" value="NZ_JBNIKW010000012.1"/>
</dbReference>
<protein>
    <submittedName>
        <fullName evidence="1">Uncharacterized protein</fullName>
    </submittedName>
</protein>
<sequence length="109" mass="12415">MMGLRTKFAILSMLLVLLAGLVILKLVVISPEDWVMIEEKYFPANDKKGAEGIKSGEVIDENSSDPPCSMKFDNGHTYKLDCDQYLDYKIGERVKIVSVENNYVKIRRK</sequence>
<dbReference type="EMBL" id="VTEZ01000010">
    <property type="protein sequence ID" value="TYS79581.1"/>
    <property type="molecule type" value="Genomic_DNA"/>
</dbReference>
<dbReference type="Proteomes" id="UP000324269">
    <property type="component" value="Unassembled WGS sequence"/>
</dbReference>
<proteinExistence type="predicted"/>
<name>A0A5D4TWS6_9BACI</name>
<dbReference type="OrthoDB" id="2889385at2"/>